<feature type="chain" id="PRO_5034354533" evidence="2">
    <location>
        <begin position="29"/>
        <end position="952"/>
    </location>
</feature>
<dbReference type="InterPro" id="IPR051037">
    <property type="entry name" value="RNAPII_TF_IWS1"/>
</dbReference>
<feature type="compositionally biased region" description="Polar residues" evidence="1">
    <location>
        <begin position="388"/>
        <end position="399"/>
    </location>
</feature>
<evidence type="ECO:0000313" key="4">
    <source>
        <dbReference type="Proteomes" id="UP000578531"/>
    </source>
</evidence>
<dbReference type="EMBL" id="JACCJC010000001">
    <property type="protein sequence ID" value="KAF6241306.1"/>
    <property type="molecule type" value="Genomic_DNA"/>
</dbReference>
<evidence type="ECO:0000256" key="2">
    <source>
        <dbReference type="SAM" id="SignalP"/>
    </source>
</evidence>
<dbReference type="OrthoDB" id="10623796at2759"/>
<comment type="caution">
    <text evidence="3">The sequence shown here is derived from an EMBL/GenBank/DDBJ whole genome shotgun (WGS) entry which is preliminary data.</text>
</comment>
<feature type="compositionally biased region" description="Basic and acidic residues" evidence="1">
    <location>
        <begin position="756"/>
        <end position="769"/>
    </location>
</feature>
<feature type="compositionally biased region" description="Polar residues" evidence="1">
    <location>
        <begin position="338"/>
        <end position="348"/>
    </location>
</feature>
<feature type="compositionally biased region" description="Low complexity" evidence="1">
    <location>
        <begin position="349"/>
        <end position="359"/>
    </location>
</feature>
<dbReference type="PANTHER" id="PTHR46010">
    <property type="entry name" value="PROTEIN IWS1 HOMOLOG"/>
    <property type="match status" value="1"/>
</dbReference>
<dbReference type="RefSeq" id="XP_037170546.1">
    <property type="nucleotide sequence ID" value="XM_037301967.1"/>
</dbReference>
<keyword evidence="4" id="KW-1185">Reference proteome</keyword>
<accession>A0A8H6G686</accession>
<organism evidence="3 4">
    <name type="scientific">Letharia columbiana</name>
    <dbReference type="NCBI Taxonomy" id="112416"/>
    <lineage>
        <taxon>Eukaryota</taxon>
        <taxon>Fungi</taxon>
        <taxon>Dikarya</taxon>
        <taxon>Ascomycota</taxon>
        <taxon>Pezizomycotina</taxon>
        <taxon>Lecanoromycetes</taxon>
        <taxon>OSLEUM clade</taxon>
        <taxon>Lecanoromycetidae</taxon>
        <taxon>Lecanorales</taxon>
        <taxon>Lecanorineae</taxon>
        <taxon>Parmeliaceae</taxon>
        <taxon>Letharia</taxon>
    </lineage>
</organism>
<feature type="region of interest" description="Disordered" evidence="1">
    <location>
        <begin position="569"/>
        <end position="610"/>
    </location>
</feature>
<dbReference type="GeneID" id="59281696"/>
<evidence type="ECO:0000313" key="3">
    <source>
        <dbReference type="EMBL" id="KAF6241306.1"/>
    </source>
</evidence>
<dbReference type="GO" id="GO:0016973">
    <property type="term" value="P:poly(A)+ mRNA export from nucleus"/>
    <property type="evidence" value="ECO:0007669"/>
    <property type="project" value="TreeGrafter"/>
</dbReference>
<dbReference type="AlphaFoldDB" id="A0A8H6G686"/>
<feature type="signal peptide" evidence="2">
    <location>
        <begin position="1"/>
        <end position="28"/>
    </location>
</feature>
<sequence length="952" mass="102846">MISVSGSPMCLAVLSCCLLLSFLNSAVAFAVPNPGSNITVSRVYQTRGSSFSVSSLTHAHSLKASSVSGNNVVTVNTRAHLVDSANATLRLANYTAATLSLEPISLASSRAKVNKTGHETVTHVTKTIVQFPANTTRSAIVQTLVSQSLNATSPVIVLSTAYTTIFHTLKTVVSIATSSEYQSASSSTASLRRYLSGLSSIPSRLELTFEHNPTSATMALSSGSVMTYPTTGLLNGTLSAFSWATQVLTSTSSRPTTTVGKVLSSESRKGNATVVRSVCTSCASSSFMTSTVISTSGAASTTKSIPLRIHASSTPKRTEKSSISSSAALSIQTATSQNQTNDATSIPPSGTTLSRSRSSSSHRTKMTSVKSLNRSLRSSSKFSRFSSEPVTTRTQPVKVTSSTTNNPTTTQTVSAGNDTILVLPLAAVVRPSSTQSTGSTSAAIPTALPPADPAQHARHVAKLAEILAPSIVGGTGLSITVPWAIWNFLKKKAVSEGKAGVEVVEEQSAVVQTLTRVSSVSRLSEDTVWPGDIGADLDRAADIENSILQEEAVNPGILTNVQVAQIEDAVTAPPPPPGPLPGEDTAIEDPPSTGDPPTIGPPKFGPFEIKPPKYDDPESVQFADTLPPMGRPVKVPVMGVVLDYPVRIVPQGYSLLSFDAKIFYASKYGENVWSRTLVYDNGRPAAVGPDNKPLKLPMDLKLDSAGNVVSYKGLTVKDLETFGFPKDGTWQAQQAKLDEIKKLLYRYEKKIKVDRAEQERIKQEQEEYKHQKHMARIKKMEDGLEKVRKTKEDRKEAEKEAKDEADRKAKEEADRKAKEEADQKAKEEADRKAKEEAEADRKAKEEADRKAKEEADRKAKEEADRKAKEEADRKAKEESDRKAKEESDRRAKEEANRKAEEEENRKAEEEADQKAKEEKDKETDDRDDPNTGKWKHKSYCGSSTPPSQRLTC</sequence>
<feature type="region of interest" description="Disordered" evidence="1">
    <location>
        <begin position="756"/>
        <end position="952"/>
    </location>
</feature>
<dbReference type="GO" id="GO:0005634">
    <property type="term" value="C:nucleus"/>
    <property type="evidence" value="ECO:0007669"/>
    <property type="project" value="TreeGrafter"/>
</dbReference>
<feature type="compositionally biased region" description="Polar residues" evidence="1">
    <location>
        <begin position="940"/>
        <end position="952"/>
    </location>
</feature>
<feature type="compositionally biased region" description="Low complexity" evidence="1">
    <location>
        <begin position="366"/>
        <end position="387"/>
    </location>
</feature>
<proteinExistence type="predicted"/>
<feature type="region of interest" description="Disordered" evidence="1">
    <location>
        <begin position="308"/>
        <end position="413"/>
    </location>
</feature>
<feature type="compositionally biased region" description="Basic and acidic residues" evidence="1">
    <location>
        <begin position="778"/>
        <end position="930"/>
    </location>
</feature>
<feature type="compositionally biased region" description="Low complexity" evidence="1">
    <location>
        <begin position="400"/>
        <end position="412"/>
    </location>
</feature>
<dbReference type="CDD" id="cd06503">
    <property type="entry name" value="ATP-synt_Fo_b"/>
    <property type="match status" value="2"/>
</dbReference>
<evidence type="ECO:0000256" key="1">
    <source>
        <dbReference type="SAM" id="MobiDB-lite"/>
    </source>
</evidence>
<gene>
    <name evidence="3" type="ORF">HO173_000016</name>
</gene>
<name>A0A8H6G686_9LECA</name>
<reference evidence="3 4" key="1">
    <citation type="journal article" date="2020" name="Genomics">
        <title>Complete, high-quality genomes from long-read metagenomic sequencing of two wolf lichen thalli reveals enigmatic genome architecture.</title>
        <authorList>
            <person name="McKenzie S.K."/>
            <person name="Walston R.F."/>
            <person name="Allen J.L."/>
        </authorList>
    </citation>
    <scope>NUCLEOTIDE SEQUENCE [LARGE SCALE GENOMIC DNA]</scope>
    <source>
        <strain evidence="3">WasteWater2</strain>
    </source>
</reference>
<dbReference type="PANTHER" id="PTHR46010:SF1">
    <property type="entry name" value="PROTEIN IWS1 HOMOLOG"/>
    <property type="match status" value="1"/>
</dbReference>
<protein>
    <submittedName>
        <fullName evidence="3">Uncharacterized protein</fullName>
    </submittedName>
</protein>
<feature type="compositionally biased region" description="Low complexity" evidence="1">
    <location>
        <begin position="321"/>
        <end position="337"/>
    </location>
</feature>
<dbReference type="Proteomes" id="UP000578531">
    <property type="component" value="Unassembled WGS sequence"/>
</dbReference>
<keyword evidence="2" id="KW-0732">Signal</keyword>